<evidence type="ECO:0000313" key="1">
    <source>
        <dbReference type="EMBL" id="KAJ7702852.1"/>
    </source>
</evidence>
<protein>
    <submittedName>
        <fullName evidence="1">Uncharacterized protein</fullName>
    </submittedName>
</protein>
<name>A0AAD7GQA3_9AGAR</name>
<dbReference type="InterPro" id="IPR016169">
    <property type="entry name" value="FAD-bd_PCMH_sub2"/>
</dbReference>
<dbReference type="Gene3D" id="3.30.465.10">
    <property type="match status" value="1"/>
</dbReference>
<organism evidence="1 2">
    <name type="scientific">Mycena metata</name>
    <dbReference type="NCBI Taxonomy" id="1033252"/>
    <lineage>
        <taxon>Eukaryota</taxon>
        <taxon>Fungi</taxon>
        <taxon>Dikarya</taxon>
        <taxon>Basidiomycota</taxon>
        <taxon>Agaricomycotina</taxon>
        <taxon>Agaricomycetes</taxon>
        <taxon>Agaricomycetidae</taxon>
        <taxon>Agaricales</taxon>
        <taxon>Marasmiineae</taxon>
        <taxon>Mycenaceae</taxon>
        <taxon>Mycena</taxon>
    </lineage>
</organism>
<evidence type="ECO:0000313" key="2">
    <source>
        <dbReference type="Proteomes" id="UP001215598"/>
    </source>
</evidence>
<dbReference type="AlphaFoldDB" id="A0AAD7GQA3"/>
<proteinExistence type="predicted"/>
<reference evidence="1" key="1">
    <citation type="submission" date="2023-03" db="EMBL/GenBank/DDBJ databases">
        <title>Massive genome expansion in bonnet fungi (Mycena s.s.) driven by repeated elements and novel gene families across ecological guilds.</title>
        <authorList>
            <consortium name="Lawrence Berkeley National Laboratory"/>
            <person name="Harder C.B."/>
            <person name="Miyauchi S."/>
            <person name="Viragh M."/>
            <person name="Kuo A."/>
            <person name="Thoen E."/>
            <person name="Andreopoulos B."/>
            <person name="Lu D."/>
            <person name="Skrede I."/>
            <person name="Drula E."/>
            <person name="Henrissat B."/>
            <person name="Morin E."/>
            <person name="Kohler A."/>
            <person name="Barry K."/>
            <person name="LaButti K."/>
            <person name="Morin E."/>
            <person name="Salamov A."/>
            <person name="Lipzen A."/>
            <person name="Mereny Z."/>
            <person name="Hegedus B."/>
            <person name="Baldrian P."/>
            <person name="Stursova M."/>
            <person name="Weitz H."/>
            <person name="Taylor A."/>
            <person name="Grigoriev I.V."/>
            <person name="Nagy L.G."/>
            <person name="Martin F."/>
            <person name="Kauserud H."/>
        </authorList>
    </citation>
    <scope>NUCLEOTIDE SEQUENCE</scope>
    <source>
        <strain evidence="1">CBHHK182m</strain>
    </source>
</reference>
<accession>A0AAD7GQA3</accession>
<dbReference type="SUPFAM" id="SSF56176">
    <property type="entry name" value="FAD-binding/transporter-associated domain-like"/>
    <property type="match status" value="1"/>
</dbReference>
<comment type="caution">
    <text evidence="1">The sequence shown here is derived from an EMBL/GenBank/DDBJ whole genome shotgun (WGS) entry which is preliminary data.</text>
</comment>
<gene>
    <name evidence="1" type="ORF">B0H16DRAFT_740282</name>
</gene>
<dbReference type="GO" id="GO:0050660">
    <property type="term" value="F:flavin adenine dinucleotide binding"/>
    <property type="evidence" value="ECO:0007669"/>
    <property type="project" value="InterPro"/>
</dbReference>
<sequence length="87" mass="9426">MRDGGDLSMARRGSPVFDIFQRSFHSSRTCRYTLAQVYQFADQHNSTFVGGYSETVGASGGWLMGGGHSVLSPTLGLGVDRVKCVHI</sequence>
<dbReference type="InterPro" id="IPR036318">
    <property type="entry name" value="FAD-bd_PCMH-like_sf"/>
</dbReference>
<keyword evidence="2" id="KW-1185">Reference proteome</keyword>
<dbReference type="EMBL" id="JARKIB010000511">
    <property type="protein sequence ID" value="KAJ7702852.1"/>
    <property type="molecule type" value="Genomic_DNA"/>
</dbReference>
<dbReference type="Proteomes" id="UP001215598">
    <property type="component" value="Unassembled WGS sequence"/>
</dbReference>